<dbReference type="Proteomes" id="UP001373496">
    <property type="component" value="Unassembled WGS sequence"/>
</dbReference>
<dbReference type="InterPro" id="IPR016007">
    <property type="entry name" value="Alpha_rhamnosid"/>
</dbReference>
<dbReference type="EMBL" id="JBAPLV010000022">
    <property type="protein sequence ID" value="MEI4280334.1"/>
    <property type="molecule type" value="Genomic_DNA"/>
</dbReference>
<evidence type="ECO:0000313" key="8">
    <source>
        <dbReference type="EMBL" id="MEI4280334.1"/>
    </source>
</evidence>
<feature type="domain" description="Alpha-L-rhamnosidase C-terminal" evidence="7">
    <location>
        <begin position="767"/>
        <end position="839"/>
    </location>
</feature>
<dbReference type="InterPro" id="IPR035398">
    <property type="entry name" value="Bac_rhamnosid_C"/>
</dbReference>
<evidence type="ECO:0000259" key="6">
    <source>
        <dbReference type="Pfam" id="PF17389"/>
    </source>
</evidence>
<dbReference type="Gene3D" id="2.60.420.10">
    <property type="entry name" value="Maltose phosphorylase, domain 3"/>
    <property type="match status" value="1"/>
</dbReference>
<accession>A0ABU8EBY2</accession>
<dbReference type="InterPro" id="IPR012341">
    <property type="entry name" value="6hp_glycosidase-like_sf"/>
</dbReference>
<dbReference type="InterPro" id="IPR035396">
    <property type="entry name" value="Bac_rhamnosid6H"/>
</dbReference>
<keyword evidence="9" id="KW-1185">Reference proteome</keyword>
<gene>
    <name evidence="8" type="ORF">UXQ13_17810</name>
</gene>
<feature type="domain" description="Alpha-L-rhamnosidase concanavalin-like" evidence="4">
    <location>
        <begin position="314"/>
        <end position="412"/>
    </location>
</feature>
<dbReference type="PIRSF" id="PIRSF010631">
    <property type="entry name" value="A-rhamnsds"/>
    <property type="match status" value="1"/>
</dbReference>
<evidence type="ECO:0000259" key="7">
    <source>
        <dbReference type="Pfam" id="PF17390"/>
    </source>
</evidence>
<evidence type="ECO:0000259" key="4">
    <source>
        <dbReference type="Pfam" id="PF05592"/>
    </source>
</evidence>
<dbReference type="PANTHER" id="PTHR33307">
    <property type="entry name" value="ALPHA-RHAMNOSIDASE (EUROFUNG)"/>
    <property type="match status" value="1"/>
</dbReference>
<dbReference type="Pfam" id="PF17389">
    <property type="entry name" value="Bac_rhamnosid6H"/>
    <property type="match status" value="1"/>
</dbReference>
<evidence type="ECO:0000313" key="9">
    <source>
        <dbReference type="Proteomes" id="UP001373496"/>
    </source>
</evidence>
<dbReference type="InterPro" id="IPR008928">
    <property type="entry name" value="6-hairpin_glycosidase_sf"/>
</dbReference>
<feature type="domain" description="Bacterial alpha-L-rhamnosidase N-terminal" evidence="5">
    <location>
        <begin position="134"/>
        <end position="304"/>
    </location>
</feature>
<organism evidence="8 9">
    <name type="scientific">Klenkia terrae</name>
    <dbReference type="NCBI Taxonomy" id="1052259"/>
    <lineage>
        <taxon>Bacteria</taxon>
        <taxon>Bacillati</taxon>
        <taxon>Actinomycetota</taxon>
        <taxon>Actinomycetes</taxon>
        <taxon>Geodermatophilales</taxon>
        <taxon>Geodermatophilaceae</taxon>
        <taxon>Klenkia</taxon>
    </lineage>
</organism>
<dbReference type="EC" id="3.2.1.40" evidence="2"/>
<dbReference type="GO" id="GO:0016787">
    <property type="term" value="F:hydrolase activity"/>
    <property type="evidence" value="ECO:0007669"/>
    <property type="project" value="UniProtKB-KW"/>
</dbReference>
<evidence type="ECO:0000256" key="3">
    <source>
        <dbReference type="ARBA" id="ARBA00022801"/>
    </source>
</evidence>
<evidence type="ECO:0000256" key="2">
    <source>
        <dbReference type="ARBA" id="ARBA00012652"/>
    </source>
</evidence>
<dbReference type="RefSeq" id="WP_225235522.1">
    <property type="nucleotide sequence ID" value="NZ_JBAPLV010000022.1"/>
</dbReference>
<dbReference type="SUPFAM" id="SSF48208">
    <property type="entry name" value="Six-hairpin glycosidases"/>
    <property type="match status" value="1"/>
</dbReference>
<dbReference type="PANTHER" id="PTHR33307:SF6">
    <property type="entry name" value="ALPHA-RHAMNOSIDASE (EUROFUNG)-RELATED"/>
    <property type="match status" value="1"/>
</dbReference>
<sequence>MADLRVGRRRDGAVWTDGAAPPVSWRTATPATGWTQASAHLLVTRGDGAVQEHVVDGPDAVLVPWPFPPLQPRERVRLEVTTTGSDGVRATPAAVEAEAPLLTAADWSADWVALPDAADDRPGQLRRGFVLPAEPVRARLHVTALGAYEVELNGTVVGDEVLAPGWTSYRDRVLVATHDVTAQLHAGENVVGAWLAGAWFTERYGFFGRATRAYAGPAALLAQLEVDLADGSRVTVGTDGTWTGRTAGPLLTSGIYAGEEFDATRHAPSWSRTTTGPGWSPVRVLADPGAARVPATAEPVRRTQEVAAVAVLTTRAGATVVDFGQNLVGRVRIRVQGPAGHTVTLRHAEVLEDGELATRQLRYAYSVDRYTLAGGEPEEWEPRFTFHGFRYLQVDDWPGEFDPAAVTAVVCHSDMARTGTFTCSEPLLERLHENVVWSMRGNFLSIPTDCPQRDERLGWTGDLQVFAGTAAVLHDCDAFLTSWLADLAAEQEHSGGVVPIIVPTAMESDREGVVAAWGDAATVVPWTLYERFGDTGLLARQYASMRAWVDVELAQADGDGLWSRGYQLGDWLDPRAPAHSPREGRTHPSLVASAYLFRSLDLVARSAAVLGHRDDAARYAALAERTRTAFLATYVTPAGRMVSEGPTTYAMALVFGLATDPDLRARLGRRLAEIVREDGYRIGTGFVGTPLVMDALCATGHLHTASRLLLQTEAPSWLYPVTVGATTVWERWDALLPDGSVNGHEMTSFNHYALGAVVDWLHRGLAGLSAAEPGFARLRVAPAVLPGLTSAGSRQVTPYGPAEAGWERTADRVRVTALVPPGATAEVELPDGTRHEVGSGAHAWEVDLTDELPATELRGLDTDLADLVDDPDALALVRAEVAAFDPGRALAFAGALRYEAGSTLRTALMFADPDGLHRVHAALTDLHDTRTTEETP</sequence>
<dbReference type="Pfam" id="PF17390">
    <property type="entry name" value="Bac_rhamnosid_C"/>
    <property type="match status" value="1"/>
</dbReference>
<proteinExistence type="predicted"/>
<dbReference type="Pfam" id="PF08531">
    <property type="entry name" value="Bac_rhamnosid_N"/>
    <property type="match status" value="1"/>
</dbReference>
<reference evidence="8 9" key="1">
    <citation type="submission" date="2024-03" db="EMBL/GenBank/DDBJ databases">
        <title>Draft genome sequence of Klenkia terrae.</title>
        <authorList>
            <person name="Duangmal K."/>
            <person name="Chantavorakit T."/>
        </authorList>
    </citation>
    <scope>NUCLEOTIDE SEQUENCE [LARGE SCALE GENOMIC DNA]</scope>
    <source>
        <strain evidence="8 9">JCM 17786</strain>
    </source>
</reference>
<feature type="domain" description="Alpha-L-rhamnosidase six-hairpin glycosidase" evidence="6">
    <location>
        <begin position="417"/>
        <end position="764"/>
    </location>
</feature>
<dbReference type="Pfam" id="PF05592">
    <property type="entry name" value="Bac_rhamnosid"/>
    <property type="match status" value="1"/>
</dbReference>
<dbReference type="Pfam" id="PF25788">
    <property type="entry name" value="Ig_Rha78A_N"/>
    <property type="match status" value="1"/>
</dbReference>
<dbReference type="InterPro" id="IPR008902">
    <property type="entry name" value="Rhamnosid_concanavalin"/>
</dbReference>
<keyword evidence="3 8" id="KW-0378">Hydrolase</keyword>
<dbReference type="Gene3D" id="1.50.10.10">
    <property type="match status" value="1"/>
</dbReference>
<name>A0ABU8EBY2_9ACTN</name>
<dbReference type="Gene3D" id="2.60.120.260">
    <property type="entry name" value="Galactose-binding domain-like"/>
    <property type="match status" value="2"/>
</dbReference>
<evidence type="ECO:0000259" key="5">
    <source>
        <dbReference type="Pfam" id="PF08531"/>
    </source>
</evidence>
<comment type="catalytic activity">
    <reaction evidence="1">
        <text>Hydrolysis of terminal non-reducing alpha-L-rhamnose residues in alpha-L-rhamnosides.</text>
        <dbReference type="EC" id="3.2.1.40"/>
    </reaction>
</comment>
<dbReference type="InterPro" id="IPR013737">
    <property type="entry name" value="Bac_rhamnosid_N"/>
</dbReference>
<comment type="caution">
    <text evidence="8">The sequence shown here is derived from an EMBL/GenBank/DDBJ whole genome shotgun (WGS) entry which is preliminary data.</text>
</comment>
<protein>
    <recommendedName>
        <fullName evidence="2">alpha-L-rhamnosidase</fullName>
        <ecNumber evidence="2">3.2.1.40</ecNumber>
    </recommendedName>
</protein>
<evidence type="ECO:0000256" key="1">
    <source>
        <dbReference type="ARBA" id="ARBA00001445"/>
    </source>
</evidence>